<keyword evidence="4" id="KW-1185">Reference proteome</keyword>
<evidence type="ECO:0000256" key="2">
    <source>
        <dbReference type="SAM" id="SignalP"/>
    </source>
</evidence>
<evidence type="ECO:0000256" key="1">
    <source>
        <dbReference type="SAM" id="MobiDB-lite"/>
    </source>
</evidence>
<evidence type="ECO:0000313" key="4">
    <source>
        <dbReference type="Proteomes" id="UP001218218"/>
    </source>
</evidence>
<reference evidence="3" key="1">
    <citation type="submission" date="2023-03" db="EMBL/GenBank/DDBJ databases">
        <title>Massive genome expansion in bonnet fungi (Mycena s.s.) driven by repeated elements and novel gene families across ecological guilds.</title>
        <authorList>
            <consortium name="Lawrence Berkeley National Laboratory"/>
            <person name="Harder C.B."/>
            <person name="Miyauchi S."/>
            <person name="Viragh M."/>
            <person name="Kuo A."/>
            <person name="Thoen E."/>
            <person name="Andreopoulos B."/>
            <person name="Lu D."/>
            <person name="Skrede I."/>
            <person name="Drula E."/>
            <person name="Henrissat B."/>
            <person name="Morin E."/>
            <person name="Kohler A."/>
            <person name="Barry K."/>
            <person name="LaButti K."/>
            <person name="Morin E."/>
            <person name="Salamov A."/>
            <person name="Lipzen A."/>
            <person name="Mereny Z."/>
            <person name="Hegedus B."/>
            <person name="Baldrian P."/>
            <person name="Stursova M."/>
            <person name="Weitz H."/>
            <person name="Taylor A."/>
            <person name="Grigoriev I.V."/>
            <person name="Nagy L.G."/>
            <person name="Martin F."/>
            <person name="Kauserud H."/>
        </authorList>
    </citation>
    <scope>NUCLEOTIDE SEQUENCE</scope>
    <source>
        <strain evidence="3">CBHHK002</strain>
    </source>
</reference>
<name>A0AAD7ENB4_9AGAR</name>
<feature type="region of interest" description="Disordered" evidence="1">
    <location>
        <begin position="66"/>
        <end position="108"/>
    </location>
</feature>
<keyword evidence="2" id="KW-0732">Signal</keyword>
<comment type="caution">
    <text evidence="3">The sequence shown here is derived from an EMBL/GenBank/DDBJ whole genome shotgun (WGS) entry which is preliminary data.</text>
</comment>
<gene>
    <name evidence="3" type="ORF">DFH08DRAFT_964353</name>
</gene>
<sequence>MADEAGAACCGICLLCGFGALSTWCNMNAFGGRGGRHTGCCGRCCNDSFNEDSMDRWDKDRAELRETAQPEGTAPMAIPPSGPAPGRPSESEPINPTVAPGISETHLK</sequence>
<dbReference type="Proteomes" id="UP001218218">
    <property type="component" value="Unassembled WGS sequence"/>
</dbReference>
<evidence type="ECO:0008006" key="5">
    <source>
        <dbReference type="Google" id="ProtNLM"/>
    </source>
</evidence>
<organism evidence="3 4">
    <name type="scientific">Mycena albidolilacea</name>
    <dbReference type="NCBI Taxonomy" id="1033008"/>
    <lineage>
        <taxon>Eukaryota</taxon>
        <taxon>Fungi</taxon>
        <taxon>Dikarya</taxon>
        <taxon>Basidiomycota</taxon>
        <taxon>Agaricomycotina</taxon>
        <taxon>Agaricomycetes</taxon>
        <taxon>Agaricomycetidae</taxon>
        <taxon>Agaricales</taxon>
        <taxon>Marasmiineae</taxon>
        <taxon>Mycenaceae</taxon>
        <taxon>Mycena</taxon>
    </lineage>
</organism>
<evidence type="ECO:0000313" key="3">
    <source>
        <dbReference type="EMBL" id="KAJ7337353.1"/>
    </source>
</evidence>
<accession>A0AAD7ENB4</accession>
<feature type="compositionally biased region" description="Pro residues" evidence="1">
    <location>
        <begin position="77"/>
        <end position="86"/>
    </location>
</feature>
<dbReference type="AlphaFoldDB" id="A0AAD7ENB4"/>
<proteinExistence type="predicted"/>
<protein>
    <recommendedName>
        <fullName evidence="5">Secreted protein</fullName>
    </recommendedName>
</protein>
<feature type="chain" id="PRO_5041898139" description="Secreted protein" evidence="2">
    <location>
        <begin position="26"/>
        <end position="108"/>
    </location>
</feature>
<feature type="signal peptide" evidence="2">
    <location>
        <begin position="1"/>
        <end position="25"/>
    </location>
</feature>
<dbReference type="EMBL" id="JARIHO010000029">
    <property type="protein sequence ID" value="KAJ7337353.1"/>
    <property type="molecule type" value="Genomic_DNA"/>
</dbReference>